<comment type="PTM">
    <text evidence="8">Binds 2 heme c groups covalently per subunit.</text>
</comment>
<dbReference type="InterPro" id="IPR009056">
    <property type="entry name" value="Cyt_c-like_dom"/>
</dbReference>
<proteinExistence type="predicted"/>
<dbReference type="PANTHER" id="PTHR33751">
    <property type="entry name" value="CBB3-TYPE CYTOCHROME C OXIDASE SUBUNIT FIXP"/>
    <property type="match status" value="1"/>
</dbReference>
<dbReference type="SUPFAM" id="SSF46626">
    <property type="entry name" value="Cytochrome c"/>
    <property type="match status" value="2"/>
</dbReference>
<comment type="subcellular location">
    <subcellularLocation>
        <location evidence="1">Periplasm</location>
    </subcellularLocation>
</comment>
<evidence type="ECO:0000256" key="1">
    <source>
        <dbReference type="ARBA" id="ARBA00004418"/>
    </source>
</evidence>
<dbReference type="Proteomes" id="UP000182108">
    <property type="component" value="Unassembled WGS sequence"/>
</dbReference>
<evidence type="ECO:0000256" key="9">
    <source>
        <dbReference type="PIRSR" id="PIRSR000005-2"/>
    </source>
</evidence>
<feature type="domain" description="Cytochrome c" evidence="11">
    <location>
        <begin position="23"/>
        <end position="108"/>
    </location>
</feature>
<keyword evidence="6" id="KW-0249">Electron transport</keyword>
<dbReference type="RefSeq" id="WP_055423779.1">
    <property type="nucleotide sequence ID" value="NZ_CYHH01000008.1"/>
</dbReference>
<feature type="binding site" description="covalent" evidence="8">
    <location>
        <position position="142"/>
    </location>
    <ligand>
        <name>heme c</name>
        <dbReference type="ChEBI" id="CHEBI:61717"/>
        <label>2</label>
    </ligand>
</feature>
<keyword evidence="3 8" id="KW-0349">Heme</keyword>
<evidence type="ECO:0000256" key="7">
    <source>
        <dbReference type="ARBA" id="ARBA00023004"/>
    </source>
</evidence>
<gene>
    <name evidence="12" type="ORF">Ga0061068_10824</name>
</gene>
<evidence type="ECO:0000256" key="10">
    <source>
        <dbReference type="SAM" id="SignalP"/>
    </source>
</evidence>
<evidence type="ECO:0000256" key="5">
    <source>
        <dbReference type="ARBA" id="ARBA00022764"/>
    </source>
</evidence>
<feature type="binding site" description="axial binding residue" evidence="9">
    <location>
        <position position="143"/>
    </location>
    <ligand>
        <name>heme c</name>
        <dbReference type="ChEBI" id="CHEBI:61717"/>
        <label>2</label>
    </ligand>
    <ligandPart>
        <name>Fe</name>
        <dbReference type="ChEBI" id="CHEBI:18248"/>
    </ligandPart>
</feature>
<feature type="binding site" description="covalent" evidence="8">
    <location>
        <position position="36"/>
    </location>
    <ligand>
        <name>heme c</name>
        <dbReference type="ChEBI" id="CHEBI:61717"/>
        <label>1</label>
    </ligand>
</feature>
<feature type="binding site" description="axial binding residue" evidence="9">
    <location>
        <position position="40"/>
    </location>
    <ligand>
        <name>heme c</name>
        <dbReference type="ChEBI" id="CHEBI:61717"/>
        <label>1</label>
    </ligand>
    <ligandPart>
        <name>Fe</name>
        <dbReference type="ChEBI" id="CHEBI:18248"/>
    </ligandPart>
</feature>
<dbReference type="PIRSF" id="PIRSF000005">
    <property type="entry name" value="Cytochrome_c4"/>
    <property type="match status" value="1"/>
</dbReference>
<dbReference type="GO" id="GO:0042597">
    <property type="term" value="C:periplasmic space"/>
    <property type="evidence" value="ECO:0007669"/>
    <property type="project" value="UniProtKB-SubCell"/>
</dbReference>
<keyword evidence="4 9" id="KW-0479">Metal-binding</keyword>
<keyword evidence="13" id="KW-1185">Reference proteome</keyword>
<evidence type="ECO:0000256" key="4">
    <source>
        <dbReference type="ARBA" id="ARBA00022723"/>
    </source>
</evidence>
<feature type="binding site" description="axial binding residue" evidence="9">
    <location>
        <position position="85"/>
    </location>
    <ligand>
        <name>heme c</name>
        <dbReference type="ChEBI" id="CHEBI:61717"/>
        <label>1</label>
    </ligand>
    <ligandPart>
        <name>Fe</name>
        <dbReference type="ChEBI" id="CHEBI:18248"/>
    </ligandPart>
</feature>
<dbReference type="Gene3D" id="1.10.760.10">
    <property type="entry name" value="Cytochrome c-like domain"/>
    <property type="match status" value="2"/>
</dbReference>
<feature type="binding site" description="covalent" evidence="8">
    <location>
        <position position="139"/>
    </location>
    <ligand>
        <name>heme c</name>
        <dbReference type="ChEBI" id="CHEBI:61717"/>
        <label>2</label>
    </ligand>
</feature>
<organism evidence="12 13">
    <name type="scientific">Tepidiphilus thermophilus</name>
    <dbReference type="NCBI Taxonomy" id="876478"/>
    <lineage>
        <taxon>Bacteria</taxon>
        <taxon>Pseudomonadati</taxon>
        <taxon>Pseudomonadota</taxon>
        <taxon>Hydrogenophilia</taxon>
        <taxon>Hydrogenophilales</taxon>
        <taxon>Hydrogenophilaceae</taxon>
        <taxon>Tepidiphilus</taxon>
    </lineage>
</organism>
<evidence type="ECO:0000256" key="2">
    <source>
        <dbReference type="ARBA" id="ARBA00022448"/>
    </source>
</evidence>
<evidence type="ECO:0000313" key="13">
    <source>
        <dbReference type="Proteomes" id="UP000182108"/>
    </source>
</evidence>
<sequence>MIKRTIVLTALAASGLVYAAEPVDPAHAQEIATTVCASCHGPDGNTPLMPEYPKLAGQHPEYLYKQLVDFKAWDDKPIARENATMNAMVMAYSKEEMLGLAQYFAQQKQVPAEPKAQETLALGQKIWHYGIPDKAVPACSGCHGNNGAGIPIMYPRLAGQTPDYVVVQLKAFREQQRANDPEQMMRQIANKLTDTEISALADYAASLR</sequence>
<dbReference type="AlphaFoldDB" id="A0A0K6IVX8"/>
<feature type="binding site" description="axial binding residue" evidence="9">
    <location>
        <position position="185"/>
    </location>
    <ligand>
        <name>heme c</name>
        <dbReference type="ChEBI" id="CHEBI:61717"/>
        <label>2</label>
    </ligand>
    <ligandPart>
        <name>Fe</name>
        <dbReference type="ChEBI" id="CHEBI:18248"/>
    </ligandPart>
</feature>
<dbReference type="InterPro" id="IPR036909">
    <property type="entry name" value="Cyt_c-like_dom_sf"/>
</dbReference>
<evidence type="ECO:0000313" key="12">
    <source>
        <dbReference type="EMBL" id="CUB07497.1"/>
    </source>
</evidence>
<reference evidence="13" key="1">
    <citation type="submission" date="2015-08" db="EMBL/GenBank/DDBJ databases">
        <authorList>
            <person name="Babu N.S."/>
            <person name="Beckwith C.J."/>
            <person name="Beseler K.G."/>
            <person name="Brison A."/>
            <person name="Carone J.V."/>
            <person name="Caskin T.P."/>
            <person name="Diamond M."/>
            <person name="Durham M.E."/>
            <person name="Foxe J.M."/>
            <person name="Go M."/>
            <person name="Henderson B.A."/>
            <person name="Jones I.B."/>
            <person name="McGettigan J.A."/>
            <person name="Micheletti S.J."/>
            <person name="Nasrallah M.E."/>
            <person name="Ortiz D."/>
            <person name="Piller C.R."/>
            <person name="Privatt S.R."/>
            <person name="Schneider S.L."/>
            <person name="Sharp S."/>
            <person name="Smith T.C."/>
            <person name="Stanton J.D."/>
            <person name="Ullery H.E."/>
            <person name="Wilson R.J."/>
            <person name="Serrano M.G."/>
            <person name="Buck G."/>
            <person name="Lee V."/>
            <person name="Wang Y."/>
            <person name="Carvalho R."/>
            <person name="Voegtly L."/>
            <person name="Shi R."/>
            <person name="Duckworth R."/>
            <person name="Johnson A."/>
            <person name="Loviza R."/>
            <person name="Walstead R."/>
            <person name="Shah Z."/>
            <person name="Kiflezghi M."/>
            <person name="Wade K."/>
            <person name="Ball S.L."/>
            <person name="Bradley K.W."/>
            <person name="Asai D.J."/>
            <person name="Bowman C.A."/>
            <person name="Russell D.A."/>
            <person name="Pope W.H."/>
            <person name="Jacobs-Sera D."/>
            <person name="Hendrix R.W."/>
            <person name="Hatfull G.F."/>
        </authorList>
    </citation>
    <scope>NUCLEOTIDE SEQUENCE [LARGE SCALE GENOMIC DNA]</scope>
    <source>
        <strain evidence="13">JCM 19170</strain>
    </source>
</reference>
<feature type="binding site" description="covalent" evidence="8">
    <location>
        <position position="39"/>
    </location>
    <ligand>
        <name>heme c</name>
        <dbReference type="ChEBI" id="CHEBI:61717"/>
        <label>1</label>
    </ligand>
</feature>
<feature type="chain" id="PRO_5005505929" evidence="10">
    <location>
        <begin position="20"/>
        <end position="208"/>
    </location>
</feature>
<feature type="signal peptide" evidence="10">
    <location>
        <begin position="1"/>
        <end position="19"/>
    </location>
</feature>
<name>A0A0K6IVX8_9PROT</name>
<evidence type="ECO:0000256" key="3">
    <source>
        <dbReference type="ARBA" id="ARBA00022617"/>
    </source>
</evidence>
<dbReference type="GO" id="GO:0020037">
    <property type="term" value="F:heme binding"/>
    <property type="evidence" value="ECO:0007669"/>
    <property type="project" value="InterPro"/>
</dbReference>
<evidence type="ECO:0000256" key="6">
    <source>
        <dbReference type="ARBA" id="ARBA00022982"/>
    </source>
</evidence>
<dbReference type="InterPro" id="IPR050597">
    <property type="entry name" value="Cytochrome_c_Oxidase_Subunit"/>
</dbReference>
<feature type="domain" description="Cytochrome c" evidence="11">
    <location>
        <begin position="118"/>
        <end position="208"/>
    </location>
</feature>
<keyword evidence="5" id="KW-0574">Periplasm</keyword>
<dbReference type="EMBL" id="CYHH01000008">
    <property type="protein sequence ID" value="CUB07497.1"/>
    <property type="molecule type" value="Genomic_DNA"/>
</dbReference>
<dbReference type="GO" id="GO:0005506">
    <property type="term" value="F:iron ion binding"/>
    <property type="evidence" value="ECO:0007669"/>
    <property type="project" value="InterPro"/>
</dbReference>
<accession>A0A0K6IVX8</accession>
<keyword evidence="2" id="KW-0813">Transport</keyword>
<dbReference type="PROSITE" id="PS51007">
    <property type="entry name" value="CYTC"/>
    <property type="match status" value="2"/>
</dbReference>
<keyword evidence="10" id="KW-0732">Signal</keyword>
<dbReference type="PANTHER" id="PTHR33751:SF9">
    <property type="entry name" value="CYTOCHROME C4"/>
    <property type="match status" value="1"/>
</dbReference>
<dbReference type="OrthoDB" id="9773456at2"/>
<evidence type="ECO:0000256" key="8">
    <source>
        <dbReference type="PIRSR" id="PIRSR000005-1"/>
    </source>
</evidence>
<keyword evidence="7 9" id="KW-0408">Iron</keyword>
<dbReference type="InterPro" id="IPR024167">
    <property type="entry name" value="Cytochrome_c4-like"/>
</dbReference>
<evidence type="ECO:0000259" key="11">
    <source>
        <dbReference type="PROSITE" id="PS51007"/>
    </source>
</evidence>
<dbReference type="GO" id="GO:0009055">
    <property type="term" value="F:electron transfer activity"/>
    <property type="evidence" value="ECO:0007669"/>
    <property type="project" value="InterPro"/>
</dbReference>
<protein>
    <submittedName>
        <fullName evidence="12">Cytochrome c553</fullName>
    </submittedName>
</protein>
<dbReference type="Pfam" id="PF00034">
    <property type="entry name" value="Cytochrom_C"/>
    <property type="match status" value="2"/>
</dbReference>